<accession>A0A0N4W7X5</accession>
<gene>
    <name evidence="1" type="ORF">HPLM_LOCUS6260</name>
</gene>
<reference evidence="3" key="1">
    <citation type="submission" date="2017-02" db="UniProtKB">
        <authorList>
            <consortium name="WormBaseParasite"/>
        </authorList>
    </citation>
    <scope>IDENTIFICATION</scope>
</reference>
<dbReference type="WBParaSite" id="HPLM_0000626801-mRNA-1">
    <property type="protein sequence ID" value="HPLM_0000626801-mRNA-1"/>
    <property type="gene ID" value="HPLM_0000626801"/>
</dbReference>
<dbReference type="EMBL" id="UZAF01016469">
    <property type="protein sequence ID" value="VDO28453.1"/>
    <property type="molecule type" value="Genomic_DNA"/>
</dbReference>
<reference evidence="1 2" key="2">
    <citation type="submission" date="2018-11" db="EMBL/GenBank/DDBJ databases">
        <authorList>
            <consortium name="Pathogen Informatics"/>
        </authorList>
    </citation>
    <scope>NUCLEOTIDE SEQUENCE [LARGE SCALE GENOMIC DNA]</scope>
    <source>
        <strain evidence="1 2">MHpl1</strain>
    </source>
</reference>
<evidence type="ECO:0000313" key="3">
    <source>
        <dbReference type="WBParaSite" id="HPLM_0000626801-mRNA-1"/>
    </source>
</evidence>
<evidence type="ECO:0000313" key="1">
    <source>
        <dbReference type="EMBL" id="VDO28453.1"/>
    </source>
</evidence>
<protein>
    <submittedName>
        <fullName evidence="3">Transposase</fullName>
    </submittedName>
</protein>
<proteinExistence type="predicted"/>
<dbReference type="AlphaFoldDB" id="A0A0N4W7X5"/>
<sequence length="42" mass="4650">MSVAEILTCFSALVAMQIRSEIAAAVEIAQHEPQFAWSRMVN</sequence>
<keyword evidence="2" id="KW-1185">Reference proteome</keyword>
<dbReference type="Proteomes" id="UP000268014">
    <property type="component" value="Unassembled WGS sequence"/>
</dbReference>
<organism evidence="3">
    <name type="scientific">Haemonchus placei</name>
    <name type="common">Barber's pole worm</name>
    <dbReference type="NCBI Taxonomy" id="6290"/>
    <lineage>
        <taxon>Eukaryota</taxon>
        <taxon>Metazoa</taxon>
        <taxon>Ecdysozoa</taxon>
        <taxon>Nematoda</taxon>
        <taxon>Chromadorea</taxon>
        <taxon>Rhabditida</taxon>
        <taxon>Rhabditina</taxon>
        <taxon>Rhabditomorpha</taxon>
        <taxon>Strongyloidea</taxon>
        <taxon>Trichostrongylidae</taxon>
        <taxon>Haemonchus</taxon>
    </lineage>
</organism>
<evidence type="ECO:0000313" key="2">
    <source>
        <dbReference type="Proteomes" id="UP000268014"/>
    </source>
</evidence>
<name>A0A0N4W7X5_HAEPC</name>